<evidence type="ECO:0000259" key="4">
    <source>
        <dbReference type="Pfam" id="PF00703"/>
    </source>
</evidence>
<evidence type="ECO:0000313" key="8">
    <source>
        <dbReference type="Proteomes" id="UP001243717"/>
    </source>
</evidence>
<feature type="domain" description="Glycoside hydrolase family 2 catalytic" evidence="5">
    <location>
        <begin position="396"/>
        <end position="473"/>
    </location>
</feature>
<evidence type="ECO:0000256" key="1">
    <source>
        <dbReference type="ARBA" id="ARBA00007401"/>
    </source>
</evidence>
<dbReference type="Gene3D" id="2.60.120.260">
    <property type="entry name" value="Galactose-binding domain-like"/>
    <property type="match status" value="1"/>
</dbReference>
<protein>
    <submittedName>
        <fullName evidence="7">Glycoside hydrolase family 2 TIM barrel-domain containing protein</fullName>
    </submittedName>
</protein>
<dbReference type="EMBL" id="JARXIC010000001">
    <property type="protein sequence ID" value="MDQ8192960.1"/>
    <property type="molecule type" value="Genomic_DNA"/>
</dbReference>
<organism evidence="7 8">
    <name type="scientific">Thalassobacterium sedimentorum</name>
    <dbReference type="NCBI Taxonomy" id="3041258"/>
    <lineage>
        <taxon>Bacteria</taxon>
        <taxon>Pseudomonadati</taxon>
        <taxon>Verrucomicrobiota</taxon>
        <taxon>Opitutia</taxon>
        <taxon>Puniceicoccales</taxon>
        <taxon>Coraliomargaritaceae</taxon>
        <taxon>Thalassobacterium</taxon>
    </lineage>
</organism>
<accession>A0ABU1AE42</accession>
<comment type="similarity">
    <text evidence="1">Belongs to the glycosyl hydrolase 2 family.</text>
</comment>
<dbReference type="Pfam" id="PF00703">
    <property type="entry name" value="Glyco_hydro_2"/>
    <property type="match status" value="1"/>
</dbReference>
<dbReference type="InterPro" id="IPR013783">
    <property type="entry name" value="Ig-like_fold"/>
</dbReference>
<dbReference type="Proteomes" id="UP001243717">
    <property type="component" value="Unassembled WGS sequence"/>
</dbReference>
<dbReference type="Gene3D" id="2.60.40.10">
    <property type="entry name" value="Immunoglobulins"/>
    <property type="match status" value="1"/>
</dbReference>
<dbReference type="InterPro" id="IPR051913">
    <property type="entry name" value="GH2_Domain-Containing"/>
</dbReference>
<dbReference type="InterPro" id="IPR017853">
    <property type="entry name" value="GH"/>
</dbReference>
<dbReference type="SUPFAM" id="SSF49785">
    <property type="entry name" value="Galactose-binding domain-like"/>
    <property type="match status" value="1"/>
</dbReference>
<feature type="domain" description="Glycoside hydrolase family 2 immunoglobulin-like beta-sandwich" evidence="4">
    <location>
        <begin position="256"/>
        <end position="385"/>
    </location>
</feature>
<dbReference type="Pfam" id="PF22666">
    <property type="entry name" value="Glyco_hydro_2_N2"/>
    <property type="match status" value="1"/>
</dbReference>
<comment type="caution">
    <text evidence="7">The sequence shown here is derived from an EMBL/GenBank/DDBJ whole genome shotgun (WGS) entry which is preliminary data.</text>
</comment>
<evidence type="ECO:0000256" key="3">
    <source>
        <dbReference type="ARBA" id="ARBA00023295"/>
    </source>
</evidence>
<name>A0ABU1AE42_9BACT</name>
<dbReference type="Gene3D" id="3.20.20.80">
    <property type="entry name" value="Glycosidases"/>
    <property type="match status" value="1"/>
</dbReference>
<dbReference type="Pfam" id="PF02836">
    <property type="entry name" value="Glyco_hydro_2_C"/>
    <property type="match status" value="1"/>
</dbReference>
<keyword evidence="8" id="KW-1185">Reference proteome</keyword>
<dbReference type="GO" id="GO:0016787">
    <property type="term" value="F:hydrolase activity"/>
    <property type="evidence" value="ECO:0007669"/>
    <property type="project" value="UniProtKB-KW"/>
</dbReference>
<dbReference type="PANTHER" id="PTHR42732:SF1">
    <property type="entry name" value="BETA-MANNOSIDASE"/>
    <property type="match status" value="1"/>
</dbReference>
<dbReference type="RefSeq" id="WP_308983469.1">
    <property type="nucleotide sequence ID" value="NZ_JARXIC010000001.1"/>
</dbReference>
<dbReference type="SUPFAM" id="SSF49303">
    <property type="entry name" value="beta-Galactosidase/glucuronidase domain"/>
    <property type="match status" value="1"/>
</dbReference>
<dbReference type="InterPro" id="IPR008979">
    <property type="entry name" value="Galactose-bd-like_sf"/>
</dbReference>
<dbReference type="InterPro" id="IPR036156">
    <property type="entry name" value="Beta-gal/glucu_dom_sf"/>
</dbReference>
<gene>
    <name evidence="7" type="ORF">QEH59_00885</name>
</gene>
<reference evidence="7 8" key="1">
    <citation type="submission" date="2023-04" db="EMBL/GenBank/DDBJ databases">
        <title>A novel bacteria isolated from coastal sediment.</title>
        <authorList>
            <person name="Liu X.-J."/>
            <person name="Du Z.-J."/>
        </authorList>
    </citation>
    <scope>NUCLEOTIDE SEQUENCE [LARGE SCALE GENOMIC DNA]</scope>
    <source>
        <strain evidence="7 8">SDUM461004</strain>
    </source>
</reference>
<dbReference type="PANTHER" id="PTHR42732">
    <property type="entry name" value="BETA-GALACTOSIDASE"/>
    <property type="match status" value="1"/>
</dbReference>
<keyword evidence="2 7" id="KW-0378">Hydrolase</keyword>
<evidence type="ECO:0000256" key="2">
    <source>
        <dbReference type="ARBA" id="ARBA00022801"/>
    </source>
</evidence>
<evidence type="ECO:0000259" key="6">
    <source>
        <dbReference type="Pfam" id="PF22666"/>
    </source>
</evidence>
<dbReference type="InterPro" id="IPR006103">
    <property type="entry name" value="Glyco_hydro_2_cat"/>
</dbReference>
<feature type="domain" description="Beta-mannosidase-like galactose-binding" evidence="6">
    <location>
        <begin position="129"/>
        <end position="206"/>
    </location>
</feature>
<evidence type="ECO:0000313" key="7">
    <source>
        <dbReference type="EMBL" id="MDQ8192960.1"/>
    </source>
</evidence>
<proteinExistence type="inferred from homology"/>
<dbReference type="InterPro" id="IPR054593">
    <property type="entry name" value="Beta-mannosidase-like_N2"/>
</dbReference>
<sequence length="1026" mass="114612">MLKKRDIFADIATGSALAPREGLYQPNAPMPNLRRLNLSGAPVEIPRVRKMTTHDELLAALETERERTQPFMQDLAPKLPGLRCQHVFESCDWRVKTAEDVADFAAAEQGAGDWETVQIPHYGPPLGKASTLYRVEFDAPEELYGLPSHFLCFKAVDYSCLVYLNGVCLGGHEGIFEPFEFDVHGVLKAVGNVLLVQVDNDFTMLGQAFEEGQADGDKVYAATGLGYDDPQTGWHHCPPGMGIWQPFYLEGRSIIAITDLFVRPSSELDSVEICVEVSNAGEGHEEVVSLRLGIWGQNFEAKVCSGYLYYPTTVPEGGFGDLDKELPSESPLLVGSGKNYFSFTVPIENAKLWHPDSPWLYQAQLELLDEQGVVLDSSVRQFGMRTFVQSEESNPKGKFYLNGEEIRLRGANTMGNIDMCVFRGDYDQLADDILLARLTNMNFLRLTQHPVQQEVYDYCDRLGMMLQTDLPLFASIRKNQFWECVRQAGAMEKLVRSHPSNILVSFINEPMPNGRGRPHRFIDREDMQLFFEMATGAVRRENPDRVIKCVDGDYDPPAKLGMPDNHCYCGWYLGHGIDLGRLHAGYWLPVKEGWHFGCGEFGAEGLDSFEVMSQFYPEDWGATALNKVWNPGGIPQAQTMNFHWLWYSTPETVAEWIDASQQHQDWVNQLMTASFRRMDGMNTFAIHLFIDAWPAGWMKTIMDVNRIPKKSWFTYRDLLSPVIVSLRADRMTGFCDEEIPVDLWVSNDTNEDLDGATLMYQVAYDGTILASGQQAATIRRCAPDAQGQIMVTLPNVDCVGSVQVSAVLVDASGQAVHDCDLQIGVFPREVEAAKSVCVFSDDSQWNDFVESLGLQVYPEDSLEEADAILVTTESLGDCQSARIMQAVQAGATAVYLSMSPGQYEIGQSEVSITKAGMGPRHFASCGTAAEIVADFSDVDFKFWYDESCGYVTPLLTTVMELDPDWQPVLESGDGGWGRPWRAVPVAAERPDGLGVWRICQVSLLNRVQTNPVARRFARRLFLGVQS</sequence>
<dbReference type="InterPro" id="IPR006102">
    <property type="entry name" value="Ig-like_GH2"/>
</dbReference>
<dbReference type="SUPFAM" id="SSF51445">
    <property type="entry name" value="(Trans)glycosidases"/>
    <property type="match status" value="1"/>
</dbReference>
<keyword evidence="3" id="KW-0326">Glycosidase</keyword>
<evidence type="ECO:0000259" key="5">
    <source>
        <dbReference type="Pfam" id="PF02836"/>
    </source>
</evidence>